<evidence type="ECO:0000259" key="1">
    <source>
        <dbReference type="Pfam" id="PF01408"/>
    </source>
</evidence>
<evidence type="ECO:0000313" key="3">
    <source>
        <dbReference type="EMBL" id="ETX27668.1"/>
    </source>
</evidence>
<comment type="caution">
    <text evidence="3">The sequence shown here is derived from an EMBL/GenBank/DDBJ whole genome shotgun (WGS) entry which is preliminary data.</text>
</comment>
<dbReference type="GO" id="GO:0000166">
    <property type="term" value="F:nucleotide binding"/>
    <property type="evidence" value="ECO:0007669"/>
    <property type="project" value="InterPro"/>
</dbReference>
<dbReference type="PANTHER" id="PTHR43249:SF1">
    <property type="entry name" value="D-GLUCOSIDE 3-DEHYDROGENASE"/>
    <property type="match status" value="1"/>
</dbReference>
<dbReference type="EMBL" id="JAME01000029">
    <property type="protein sequence ID" value="ETX27668.1"/>
    <property type="molecule type" value="Genomic_DNA"/>
</dbReference>
<accession>X7F4L2</accession>
<dbReference type="OrthoDB" id="9815825at2"/>
<feature type="domain" description="GFO/IDH/MocA-like oxidoreductase" evidence="2">
    <location>
        <begin position="126"/>
        <end position="246"/>
    </location>
</feature>
<dbReference type="Pfam" id="PF22725">
    <property type="entry name" value="GFO_IDH_MocA_C3"/>
    <property type="match status" value="1"/>
</dbReference>
<dbReference type="Gene3D" id="3.40.50.720">
    <property type="entry name" value="NAD(P)-binding Rossmann-like Domain"/>
    <property type="match status" value="1"/>
</dbReference>
<evidence type="ECO:0000259" key="2">
    <source>
        <dbReference type="Pfam" id="PF22725"/>
    </source>
</evidence>
<dbReference type="InterPro" id="IPR052515">
    <property type="entry name" value="Gfo/Idh/MocA_Oxidoreductase"/>
</dbReference>
<reference evidence="3 4" key="1">
    <citation type="submission" date="2014-01" db="EMBL/GenBank/DDBJ databases">
        <title>Roseivivax isoporae LMG 25204 Genome Sequencing.</title>
        <authorList>
            <person name="Lai Q."/>
            <person name="Li G."/>
            <person name="Shao Z."/>
        </authorList>
    </citation>
    <scope>NUCLEOTIDE SEQUENCE [LARGE SCALE GENOMIC DNA]</scope>
    <source>
        <strain evidence="3 4">LMG 25204</strain>
    </source>
</reference>
<sequence>MERTLIVTGAAHVHLPDHLRVAREAGWRIAGVCDRDPARAEACAAALSVPVVEGPGAVEARAALVCSETVHHVEDCLAAFDAGLDVFCEKPLGGSADAARRIADAAEAQGRLLQTGYFMRTIAPLRELRARIAGGAIGRVTAARLRFSHDGGYADWLDLDCWMTDPGLACYGGFVDEAVHGIDALRWMLGPVARGHAVTGNVLGWPVDDHGAAILTFESGATAVVEAGWTDTRMRLELDLIGAAGGADLRDGVARLWTRDGVPEELPDRAVLDAGDGIRPFLRRLDGEEAPGLVPPHEAAEVNALIDAMGLARA</sequence>
<dbReference type="InterPro" id="IPR055170">
    <property type="entry name" value="GFO_IDH_MocA-like_dom"/>
</dbReference>
<dbReference type="Gene3D" id="3.30.360.10">
    <property type="entry name" value="Dihydrodipicolinate Reductase, domain 2"/>
    <property type="match status" value="1"/>
</dbReference>
<dbReference type="AlphaFoldDB" id="X7F4L2"/>
<evidence type="ECO:0008006" key="5">
    <source>
        <dbReference type="Google" id="ProtNLM"/>
    </source>
</evidence>
<gene>
    <name evidence="3" type="ORF">RISW2_12035</name>
</gene>
<protein>
    <recommendedName>
        <fullName evidence="5">Oxidoreductase</fullName>
    </recommendedName>
</protein>
<dbReference type="Pfam" id="PF01408">
    <property type="entry name" value="GFO_IDH_MocA"/>
    <property type="match status" value="1"/>
</dbReference>
<dbReference type="SUPFAM" id="SSF51735">
    <property type="entry name" value="NAD(P)-binding Rossmann-fold domains"/>
    <property type="match status" value="1"/>
</dbReference>
<organism evidence="3 4">
    <name type="scientific">Roseivivax isoporae LMG 25204</name>
    <dbReference type="NCBI Taxonomy" id="1449351"/>
    <lineage>
        <taxon>Bacteria</taxon>
        <taxon>Pseudomonadati</taxon>
        <taxon>Pseudomonadota</taxon>
        <taxon>Alphaproteobacteria</taxon>
        <taxon>Rhodobacterales</taxon>
        <taxon>Roseobacteraceae</taxon>
        <taxon>Roseivivax</taxon>
    </lineage>
</organism>
<evidence type="ECO:0000313" key="4">
    <source>
        <dbReference type="Proteomes" id="UP000023430"/>
    </source>
</evidence>
<dbReference type="InterPro" id="IPR036291">
    <property type="entry name" value="NAD(P)-bd_dom_sf"/>
</dbReference>
<proteinExistence type="predicted"/>
<dbReference type="PANTHER" id="PTHR43249">
    <property type="entry name" value="UDP-N-ACETYL-2-AMINO-2-DEOXY-D-GLUCURONATE OXIDASE"/>
    <property type="match status" value="1"/>
</dbReference>
<keyword evidence="4" id="KW-1185">Reference proteome</keyword>
<dbReference type="InterPro" id="IPR000683">
    <property type="entry name" value="Gfo/Idh/MocA-like_OxRdtase_N"/>
</dbReference>
<dbReference type="Proteomes" id="UP000023430">
    <property type="component" value="Unassembled WGS sequence"/>
</dbReference>
<name>X7F4L2_9RHOB</name>
<dbReference type="STRING" id="1449351.RISW2_12035"/>
<dbReference type="SUPFAM" id="SSF55347">
    <property type="entry name" value="Glyceraldehyde-3-phosphate dehydrogenase-like, C-terminal domain"/>
    <property type="match status" value="1"/>
</dbReference>
<dbReference type="eggNOG" id="COG0673">
    <property type="taxonomic scope" value="Bacteria"/>
</dbReference>
<feature type="domain" description="Gfo/Idh/MocA-like oxidoreductase N-terminal" evidence="1">
    <location>
        <begin position="17"/>
        <end position="117"/>
    </location>
</feature>
<dbReference type="RefSeq" id="WP_051492117.1">
    <property type="nucleotide sequence ID" value="NZ_JAME01000029.1"/>
</dbReference>